<reference evidence="4" key="1">
    <citation type="journal article" date="2019" name="Int. J. Syst. Evol. Microbiol.">
        <title>The Global Catalogue of Microorganisms (GCM) 10K type strain sequencing project: providing services to taxonomists for standard genome sequencing and annotation.</title>
        <authorList>
            <consortium name="The Broad Institute Genomics Platform"/>
            <consortium name="The Broad Institute Genome Sequencing Center for Infectious Disease"/>
            <person name="Wu L."/>
            <person name="Ma J."/>
        </authorList>
    </citation>
    <scope>NUCLEOTIDE SEQUENCE [LARGE SCALE GENOMIC DNA]</scope>
    <source>
        <strain evidence="4">JCM 15503</strain>
    </source>
</reference>
<dbReference type="InterPro" id="IPR016181">
    <property type="entry name" value="Acyl_CoA_acyltransferase"/>
</dbReference>
<evidence type="ECO:0000313" key="4">
    <source>
        <dbReference type="Proteomes" id="UP001500279"/>
    </source>
</evidence>
<proteinExistence type="predicted"/>
<dbReference type="Gene3D" id="3.40.630.30">
    <property type="match status" value="1"/>
</dbReference>
<feature type="domain" description="BioF2-like acetyltransferase" evidence="2">
    <location>
        <begin position="179"/>
        <end position="310"/>
    </location>
</feature>
<dbReference type="InterPro" id="IPR038740">
    <property type="entry name" value="BioF2-like_GNAT_dom"/>
</dbReference>
<comment type="caution">
    <text evidence="3">The sequence shown here is derived from an EMBL/GenBank/DDBJ whole genome shotgun (WGS) entry which is preliminary data.</text>
</comment>
<gene>
    <name evidence="3" type="ORF">GCM10009107_04860</name>
</gene>
<dbReference type="EMBL" id="BAAAEW010000004">
    <property type="protein sequence ID" value="GAA0741908.1"/>
    <property type="molecule type" value="Genomic_DNA"/>
</dbReference>
<dbReference type="Proteomes" id="UP001500279">
    <property type="component" value="Unassembled WGS sequence"/>
</dbReference>
<evidence type="ECO:0000259" key="2">
    <source>
        <dbReference type="Pfam" id="PF13480"/>
    </source>
</evidence>
<dbReference type="SUPFAM" id="SSF55729">
    <property type="entry name" value="Acyl-CoA N-acyltransferases (Nat)"/>
    <property type="match status" value="1"/>
</dbReference>
<feature type="region of interest" description="Disordered" evidence="1">
    <location>
        <begin position="1"/>
        <end position="20"/>
    </location>
</feature>
<evidence type="ECO:0000256" key="1">
    <source>
        <dbReference type="SAM" id="MobiDB-lite"/>
    </source>
</evidence>
<keyword evidence="4" id="KW-1185">Reference proteome</keyword>
<feature type="compositionally biased region" description="Basic and acidic residues" evidence="1">
    <location>
        <begin position="1"/>
        <end position="11"/>
    </location>
</feature>
<dbReference type="Pfam" id="PF13480">
    <property type="entry name" value="Acetyltransf_6"/>
    <property type="match status" value="1"/>
</dbReference>
<sequence length="350" mass="38957">MSPETGGRRDNATVPAPQDLTPPAIRFQRYTAADAARWNATVAASPTQSFLFDRGYMEYHAERFDEHSLLAWQGETLLALLPAHRVGERLVSHGGLSYGGWLLARPLGAAKVLALMQALQRWLPSQGISSLLYKTLPHIYQRQPSEADRYALFRCGAERVRCDVMSAIGPTAAHWPKAQRRQITQAMRQRPELSFDALRGGEGTGWTEFWAVLQAELQARHASRPTHNEAELRLLASRFPAEISLQLARWSGVVCAGLVMFETATVCHLQYMAADAQSRRCAALDQLVERAIVHAQTRGKWFDFGHSNEDGGWVLNEGLAFYKESFGATAVVHEHYLLTCPAPPETHNGD</sequence>
<evidence type="ECO:0000313" key="3">
    <source>
        <dbReference type="EMBL" id="GAA0741908.1"/>
    </source>
</evidence>
<protein>
    <recommendedName>
        <fullName evidence="2">BioF2-like acetyltransferase domain-containing protein</fullName>
    </recommendedName>
</protein>
<accession>A0ABP3UUK3</accession>
<name>A0ABP3UUK3_9BURK</name>
<organism evidence="3 4">
    <name type="scientific">Ideonella azotifigens</name>
    <dbReference type="NCBI Taxonomy" id="513160"/>
    <lineage>
        <taxon>Bacteria</taxon>
        <taxon>Pseudomonadati</taxon>
        <taxon>Pseudomonadota</taxon>
        <taxon>Betaproteobacteria</taxon>
        <taxon>Burkholderiales</taxon>
        <taxon>Sphaerotilaceae</taxon>
        <taxon>Ideonella</taxon>
    </lineage>
</organism>